<feature type="compositionally biased region" description="Basic and acidic residues" evidence="1">
    <location>
        <begin position="202"/>
        <end position="212"/>
    </location>
</feature>
<dbReference type="Proteomes" id="UP001372834">
    <property type="component" value="Unassembled WGS sequence"/>
</dbReference>
<comment type="caution">
    <text evidence="2">The sequence shown here is derived from an EMBL/GenBank/DDBJ whole genome shotgun (WGS) entry which is preliminary data.</text>
</comment>
<feature type="compositionally biased region" description="Basic residues" evidence="1">
    <location>
        <begin position="127"/>
        <end position="143"/>
    </location>
</feature>
<organism evidence="2 3">
    <name type="scientific">Polyplax serrata</name>
    <name type="common">Common mouse louse</name>
    <dbReference type="NCBI Taxonomy" id="468196"/>
    <lineage>
        <taxon>Eukaryota</taxon>
        <taxon>Metazoa</taxon>
        <taxon>Ecdysozoa</taxon>
        <taxon>Arthropoda</taxon>
        <taxon>Hexapoda</taxon>
        <taxon>Insecta</taxon>
        <taxon>Pterygota</taxon>
        <taxon>Neoptera</taxon>
        <taxon>Paraneoptera</taxon>
        <taxon>Psocodea</taxon>
        <taxon>Troctomorpha</taxon>
        <taxon>Phthiraptera</taxon>
        <taxon>Anoplura</taxon>
        <taxon>Polyplacidae</taxon>
        <taxon>Polyplax</taxon>
    </lineage>
</organism>
<evidence type="ECO:0000313" key="3">
    <source>
        <dbReference type="Proteomes" id="UP001372834"/>
    </source>
</evidence>
<proteinExistence type="predicted"/>
<evidence type="ECO:0000256" key="1">
    <source>
        <dbReference type="SAM" id="MobiDB-lite"/>
    </source>
</evidence>
<dbReference type="EMBL" id="JAWJWE010000001">
    <property type="protein sequence ID" value="KAK6645182.1"/>
    <property type="molecule type" value="Genomic_DNA"/>
</dbReference>
<accession>A0AAN8SED8</accession>
<feature type="compositionally biased region" description="Acidic residues" evidence="1">
    <location>
        <begin position="102"/>
        <end position="111"/>
    </location>
</feature>
<feature type="region of interest" description="Disordered" evidence="1">
    <location>
        <begin position="84"/>
        <end position="212"/>
    </location>
</feature>
<feature type="compositionally biased region" description="Acidic residues" evidence="1">
    <location>
        <begin position="188"/>
        <end position="201"/>
    </location>
</feature>
<sequence>MRKDIRKRLERALITLQEPGGSTIRSIIKVINRESPILSLRKLLEALQEGINEGFLCMYNGRFKLKKQVTGSNANAVKQTAHVDSDDLEEAQNDQPNKSSDVELELEESSADESVHADRDDLEICKKSSRHKGSSLRPSKRRYNVNSTTKDRNKWSLSMKTPRYSKKSGKRQAKSKHRSSRKEKLSEEADNDNCDSLLETDMDNRDGKMMGRAPIEKPDIKRQRGPRCTSMKKDVRMPSKVHIPFAPSIVPQRNSAINELLRRSPEPVNGPLYDSSNKFACKPYNLEYFGAYC</sequence>
<dbReference type="AlphaFoldDB" id="A0AAN8SED8"/>
<feature type="compositionally biased region" description="Basic and acidic residues" evidence="1">
    <location>
        <begin position="113"/>
        <end position="126"/>
    </location>
</feature>
<evidence type="ECO:0008006" key="4">
    <source>
        <dbReference type="Google" id="ProtNLM"/>
    </source>
</evidence>
<feature type="compositionally biased region" description="Basic residues" evidence="1">
    <location>
        <begin position="163"/>
        <end position="181"/>
    </location>
</feature>
<protein>
    <recommendedName>
        <fullName evidence="4">H15 domain-containing protein</fullName>
    </recommendedName>
</protein>
<evidence type="ECO:0000313" key="2">
    <source>
        <dbReference type="EMBL" id="KAK6645182.1"/>
    </source>
</evidence>
<name>A0AAN8SED8_POLSC</name>
<gene>
    <name evidence="2" type="ORF">RUM43_001458</name>
</gene>
<reference evidence="2 3" key="1">
    <citation type="submission" date="2023-10" db="EMBL/GenBank/DDBJ databases">
        <title>Genomes of two closely related lineages of the louse Polyplax serrata with different host specificities.</title>
        <authorList>
            <person name="Martinu J."/>
            <person name="Tarabai H."/>
            <person name="Stefka J."/>
            <person name="Hypsa V."/>
        </authorList>
    </citation>
    <scope>NUCLEOTIDE SEQUENCE [LARGE SCALE GENOMIC DNA]</scope>
    <source>
        <strain evidence="2">HR10_N</strain>
    </source>
</reference>